<evidence type="ECO:0000313" key="4">
    <source>
        <dbReference type="Proteomes" id="UP001501508"/>
    </source>
</evidence>
<organism evidence="3 4">
    <name type="scientific">Ravibacter arvi</name>
    <dbReference type="NCBI Taxonomy" id="2051041"/>
    <lineage>
        <taxon>Bacteria</taxon>
        <taxon>Pseudomonadati</taxon>
        <taxon>Bacteroidota</taxon>
        <taxon>Cytophagia</taxon>
        <taxon>Cytophagales</taxon>
        <taxon>Spirosomataceae</taxon>
        <taxon>Ravibacter</taxon>
    </lineage>
</organism>
<dbReference type="PROSITE" id="PS51257">
    <property type="entry name" value="PROKAR_LIPOPROTEIN"/>
    <property type="match status" value="1"/>
</dbReference>
<sequence>MNASKINLLPITLAVALAACNSMSGSRTESATDSHTSQNSLDWADAYGNDSILVTISNKQTYTWEERINADSIHAVTGTFSWDADGKNIILSGVDRTYQVGENALIPVAGAQNTGHSAPLNKKSPVLGGVSWKLEELNEKQPSDFGQEPVFPAHLVFDEEKNRVAGSSGCNRIFGPYTTGKNPGEIKFDKLGGTMMMCGSMELEHAFTNAIGAVSRYEIQHGKLLLLDKDGKTLFRFTPSLSKS</sequence>
<keyword evidence="1" id="KW-0732">Signal</keyword>
<protein>
    <recommendedName>
        <fullName evidence="2">DUF306 domain-containing protein</fullName>
    </recommendedName>
</protein>
<dbReference type="Proteomes" id="UP001501508">
    <property type="component" value="Unassembled WGS sequence"/>
</dbReference>
<dbReference type="EMBL" id="BAABEY010000022">
    <property type="protein sequence ID" value="GAA4439731.1"/>
    <property type="molecule type" value="Genomic_DNA"/>
</dbReference>
<evidence type="ECO:0000259" key="2">
    <source>
        <dbReference type="Pfam" id="PF03724"/>
    </source>
</evidence>
<dbReference type="RefSeq" id="WP_345028901.1">
    <property type="nucleotide sequence ID" value="NZ_BAABEY010000022.1"/>
</dbReference>
<comment type="caution">
    <text evidence="3">The sequence shown here is derived from an EMBL/GenBank/DDBJ whole genome shotgun (WGS) entry which is preliminary data.</text>
</comment>
<reference evidence="4" key="1">
    <citation type="journal article" date="2019" name="Int. J. Syst. Evol. Microbiol.">
        <title>The Global Catalogue of Microorganisms (GCM) 10K type strain sequencing project: providing services to taxonomists for standard genome sequencing and annotation.</title>
        <authorList>
            <consortium name="The Broad Institute Genomics Platform"/>
            <consortium name="The Broad Institute Genome Sequencing Center for Infectious Disease"/>
            <person name="Wu L."/>
            <person name="Ma J."/>
        </authorList>
    </citation>
    <scope>NUCLEOTIDE SEQUENCE [LARGE SCALE GENOMIC DNA]</scope>
    <source>
        <strain evidence="4">JCM 31920</strain>
    </source>
</reference>
<name>A0ABP8M1B8_9BACT</name>
<dbReference type="InterPro" id="IPR038670">
    <property type="entry name" value="HslJ-like_sf"/>
</dbReference>
<gene>
    <name evidence="3" type="ORF">GCM10023091_22360</name>
</gene>
<keyword evidence="4" id="KW-1185">Reference proteome</keyword>
<dbReference type="PANTHER" id="PTHR35535:SF1">
    <property type="entry name" value="HEAT SHOCK PROTEIN HSLJ"/>
    <property type="match status" value="1"/>
</dbReference>
<proteinExistence type="predicted"/>
<feature type="domain" description="DUF306" evidence="2">
    <location>
        <begin position="127"/>
        <end position="237"/>
    </location>
</feature>
<accession>A0ABP8M1B8</accession>
<feature type="signal peptide" evidence="1">
    <location>
        <begin position="1"/>
        <end position="18"/>
    </location>
</feature>
<dbReference type="Pfam" id="PF03724">
    <property type="entry name" value="META"/>
    <property type="match status" value="1"/>
</dbReference>
<dbReference type="InterPro" id="IPR053147">
    <property type="entry name" value="Hsp_HslJ-like"/>
</dbReference>
<dbReference type="Gene3D" id="2.40.128.270">
    <property type="match status" value="1"/>
</dbReference>
<dbReference type="InterPro" id="IPR005184">
    <property type="entry name" value="DUF306_Meta_HslJ"/>
</dbReference>
<evidence type="ECO:0000313" key="3">
    <source>
        <dbReference type="EMBL" id="GAA4439731.1"/>
    </source>
</evidence>
<evidence type="ECO:0000256" key="1">
    <source>
        <dbReference type="SAM" id="SignalP"/>
    </source>
</evidence>
<feature type="chain" id="PRO_5045865810" description="DUF306 domain-containing protein" evidence="1">
    <location>
        <begin position="19"/>
        <end position="244"/>
    </location>
</feature>
<dbReference type="PANTHER" id="PTHR35535">
    <property type="entry name" value="HEAT SHOCK PROTEIN HSLJ"/>
    <property type="match status" value="1"/>
</dbReference>